<organism evidence="1 2">
    <name type="scientific">Dreissena polymorpha</name>
    <name type="common">Zebra mussel</name>
    <name type="synonym">Mytilus polymorpha</name>
    <dbReference type="NCBI Taxonomy" id="45954"/>
    <lineage>
        <taxon>Eukaryota</taxon>
        <taxon>Metazoa</taxon>
        <taxon>Spiralia</taxon>
        <taxon>Lophotrochozoa</taxon>
        <taxon>Mollusca</taxon>
        <taxon>Bivalvia</taxon>
        <taxon>Autobranchia</taxon>
        <taxon>Heteroconchia</taxon>
        <taxon>Euheterodonta</taxon>
        <taxon>Imparidentia</taxon>
        <taxon>Neoheterodontei</taxon>
        <taxon>Myida</taxon>
        <taxon>Dreissenoidea</taxon>
        <taxon>Dreissenidae</taxon>
        <taxon>Dreissena</taxon>
    </lineage>
</organism>
<protein>
    <submittedName>
        <fullName evidence="1">Uncharacterized protein</fullName>
    </submittedName>
</protein>
<dbReference type="AlphaFoldDB" id="A0A9D4DNV9"/>
<accession>A0A9D4DNV9</accession>
<comment type="caution">
    <text evidence="1">The sequence shown here is derived from an EMBL/GenBank/DDBJ whole genome shotgun (WGS) entry which is preliminary data.</text>
</comment>
<keyword evidence="2" id="KW-1185">Reference proteome</keyword>
<reference evidence="1" key="2">
    <citation type="submission" date="2020-11" db="EMBL/GenBank/DDBJ databases">
        <authorList>
            <person name="McCartney M.A."/>
            <person name="Auch B."/>
            <person name="Kono T."/>
            <person name="Mallez S."/>
            <person name="Becker A."/>
            <person name="Gohl D.M."/>
            <person name="Silverstein K.A.T."/>
            <person name="Koren S."/>
            <person name="Bechman K.B."/>
            <person name="Herman A."/>
            <person name="Abrahante J.E."/>
            <person name="Garbe J."/>
        </authorList>
    </citation>
    <scope>NUCLEOTIDE SEQUENCE</scope>
    <source>
        <strain evidence="1">Duluth1</strain>
        <tissue evidence="1">Whole animal</tissue>
    </source>
</reference>
<evidence type="ECO:0000313" key="2">
    <source>
        <dbReference type="Proteomes" id="UP000828390"/>
    </source>
</evidence>
<gene>
    <name evidence="1" type="ORF">DPMN_187355</name>
</gene>
<reference evidence="1" key="1">
    <citation type="journal article" date="2019" name="bioRxiv">
        <title>The Genome of the Zebra Mussel, Dreissena polymorpha: A Resource for Invasive Species Research.</title>
        <authorList>
            <person name="McCartney M.A."/>
            <person name="Auch B."/>
            <person name="Kono T."/>
            <person name="Mallez S."/>
            <person name="Zhang Y."/>
            <person name="Obille A."/>
            <person name="Becker A."/>
            <person name="Abrahante J.E."/>
            <person name="Garbe J."/>
            <person name="Badalamenti J.P."/>
            <person name="Herman A."/>
            <person name="Mangelson H."/>
            <person name="Liachko I."/>
            <person name="Sullivan S."/>
            <person name="Sone E.D."/>
            <person name="Koren S."/>
            <person name="Silverstein K.A.T."/>
            <person name="Beckman K.B."/>
            <person name="Gohl D.M."/>
        </authorList>
    </citation>
    <scope>NUCLEOTIDE SEQUENCE</scope>
    <source>
        <strain evidence="1">Duluth1</strain>
        <tissue evidence="1">Whole animal</tissue>
    </source>
</reference>
<dbReference type="EMBL" id="JAIWYP010000010">
    <property type="protein sequence ID" value="KAH3752729.1"/>
    <property type="molecule type" value="Genomic_DNA"/>
</dbReference>
<proteinExistence type="predicted"/>
<name>A0A9D4DNV9_DREPO</name>
<sequence length="237" mass="27199">MPRFKKKASLSVYRSKKRKIPENTSFMQMKRLSLGATPIKTIKRCHMFSPVGAVKRRNVSASPRSMEKQSTSRLHFHISSTGRKKNIHLDESITTPVKLSLKQSHFRSNNNRQTKMKLPFIDTLQQQKDHPHLEETNEIVSLLNSLVSTGRFSTSNICYKLFLDTLRWHAIGNTSGMRYSDETKELFWTSKLLLGGQFIRFMRGFAHQGRVSEGKCQKGVFYPSESKINFAVPCDTA</sequence>
<dbReference type="Proteomes" id="UP000828390">
    <property type="component" value="Unassembled WGS sequence"/>
</dbReference>
<evidence type="ECO:0000313" key="1">
    <source>
        <dbReference type="EMBL" id="KAH3752729.1"/>
    </source>
</evidence>